<dbReference type="AlphaFoldDB" id="A0A9R1UJ77"/>
<gene>
    <name evidence="1" type="ORF">LSAT_V11C900489300</name>
</gene>
<organism evidence="1 2">
    <name type="scientific">Lactuca sativa</name>
    <name type="common">Garden lettuce</name>
    <dbReference type="NCBI Taxonomy" id="4236"/>
    <lineage>
        <taxon>Eukaryota</taxon>
        <taxon>Viridiplantae</taxon>
        <taxon>Streptophyta</taxon>
        <taxon>Embryophyta</taxon>
        <taxon>Tracheophyta</taxon>
        <taxon>Spermatophyta</taxon>
        <taxon>Magnoliopsida</taxon>
        <taxon>eudicotyledons</taxon>
        <taxon>Gunneridae</taxon>
        <taxon>Pentapetalae</taxon>
        <taxon>asterids</taxon>
        <taxon>campanulids</taxon>
        <taxon>Asterales</taxon>
        <taxon>Asteraceae</taxon>
        <taxon>Cichorioideae</taxon>
        <taxon>Cichorieae</taxon>
        <taxon>Lactucinae</taxon>
        <taxon>Lactuca</taxon>
    </lineage>
</organism>
<dbReference type="Proteomes" id="UP000235145">
    <property type="component" value="Unassembled WGS sequence"/>
</dbReference>
<comment type="caution">
    <text evidence="1">The sequence shown here is derived from an EMBL/GenBank/DDBJ whole genome shotgun (WGS) entry which is preliminary data.</text>
</comment>
<sequence>MFFNCLKSAESNQSADMAKCSFKLEHPLGIVPSITISFSFAIIRSIAKPEFLLFIYVEKRKSEFSRIREKYPDRVSLRHFVSLSIKFYAILFVS</sequence>
<protein>
    <submittedName>
        <fullName evidence="1">Uncharacterized protein</fullName>
    </submittedName>
</protein>
<name>A0A9R1UJ77_LACSA</name>
<proteinExistence type="predicted"/>
<keyword evidence="2" id="KW-1185">Reference proteome</keyword>
<evidence type="ECO:0000313" key="2">
    <source>
        <dbReference type="Proteomes" id="UP000235145"/>
    </source>
</evidence>
<evidence type="ECO:0000313" key="1">
    <source>
        <dbReference type="EMBL" id="KAJ0188437.1"/>
    </source>
</evidence>
<reference evidence="1 2" key="1">
    <citation type="journal article" date="2017" name="Nat. Commun.">
        <title>Genome assembly with in vitro proximity ligation data and whole-genome triplication in lettuce.</title>
        <authorList>
            <person name="Reyes-Chin-Wo S."/>
            <person name="Wang Z."/>
            <person name="Yang X."/>
            <person name="Kozik A."/>
            <person name="Arikit S."/>
            <person name="Song C."/>
            <person name="Xia L."/>
            <person name="Froenicke L."/>
            <person name="Lavelle D.O."/>
            <person name="Truco M.J."/>
            <person name="Xia R."/>
            <person name="Zhu S."/>
            <person name="Xu C."/>
            <person name="Xu H."/>
            <person name="Xu X."/>
            <person name="Cox K."/>
            <person name="Korf I."/>
            <person name="Meyers B.C."/>
            <person name="Michelmore R.W."/>
        </authorList>
    </citation>
    <scope>NUCLEOTIDE SEQUENCE [LARGE SCALE GENOMIC DNA]</scope>
    <source>
        <strain evidence="2">cv. Salinas</strain>
        <tissue evidence="1">Seedlings</tissue>
    </source>
</reference>
<dbReference type="EMBL" id="NBSK02000009">
    <property type="protein sequence ID" value="KAJ0188437.1"/>
    <property type="molecule type" value="Genomic_DNA"/>
</dbReference>
<accession>A0A9R1UJ77</accession>